<dbReference type="HOGENOM" id="CLU_3125532_0_0_1"/>
<protein>
    <submittedName>
        <fullName evidence="1">Uncharacterized protein</fullName>
    </submittedName>
</protein>
<dbReference type="Proteomes" id="UP000054538">
    <property type="component" value="Unassembled WGS sequence"/>
</dbReference>
<evidence type="ECO:0000313" key="1">
    <source>
        <dbReference type="EMBL" id="KIK74602.1"/>
    </source>
</evidence>
<reference evidence="1 2" key="1">
    <citation type="submission" date="2014-04" db="EMBL/GenBank/DDBJ databases">
        <authorList>
            <consortium name="DOE Joint Genome Institute"/>
            <person name="Kuo A."/>
            <person name="Kohler A."/>
            <person name="Jargeat P."/>
            <person name="Nagy L.G."/>
            <person name="Floudas D."/>
            <person name="Copeland A."/>
            <person name="Barry K.W."/>
            <person name="Cichocki N."/>
            <person name="Veneault-Fourrey C."/>
            <person name="LaButti K."/>
            <person name="Lindquist E.A."/>
            <person name="Lipzen A."/>
            <person name="Lundell T."/>
            <person name="Morin E."/>
            <person name="Murat C."/>
            <person name="Sun H."/>
            <person name="Tunlid A."/>
            <person name="Henrissat B."/>
            <person name="Grigoriev I.V."/>
            <person name="Hibbett D.S."/>
            <person name="Martin F."/>
            <person name="Nordberg H.P."/>
            <person name="Cantor M.N."/>
            <person name="Hua S.X."/>
        </authorList>
    </citation>
    <scope>NUCLEOTIDE SEQUENCE [LARGE SCALE GENOMIC DNA]</scope>
    <source>
        <strain evidence="1 2">Ve08.2h10</strain>
    </source>
</reference>
<name>A0A0D0BT40_9AGAM</name>
<gene>
    <name evidence="1" type="ORF">PAXRUDRAFT_531246</name>
</gene>
<organism evidence="1 2">
    <name type="scientific">Paxillus rubicundulus Ve08.2h10</name>
    <dbReference type="NCBI Taxonomy" id="930991"/>
    <lineage>
        <taxon>Eukaryota</taxon>
        <taxon>Fungi</taxon>
        <taxon>Dikarya</taxon>
        <taxon>Basidiomycota</taxon>
        <taxon>Agaricomycotina</taxon>
        <taxon>Agaricomycetes</taxon>
        <taxon>Agaricomycetidae</taxon>
        <taxon>Boletales</taxon>
        <taxon>Paxilineae</taxon>
        <taxon>Paxillaceae</taxon>
        <taxon>Paxillus</taxon>
    </lineage>
</organism>
<sequence length="50" mass="5752">MPFAFPLSCLVEKRALGINERSVKPYLYYTLCTSQYPTTFFASVFVPLLK</sequence>
<dbReference type="EMBL" id="KN828711">
    <property type="protein sequence ID" value="KIK74602.1"/>
    <property type="molecule type" value="Genomic_DNA"/>
</dbReference>
<keyword evidence="2" id="KW-1185">Reference proteome</keyword>
<reference evidence="2" key="2">
    <citation type="submission" date="2015-01" db="EMBL/GenBank/DDBJ databases">
        <title>Evolutionary Origins and Diversification of the Mycorrhizal Mutualists.</title>
        <authorList>
            <consortium name="DOE Joint Genome Institute"/>
            <consortium name="Mycorrhizal Genomics Consortium"/>
            <person name="Kohler A."/>
            <person name="Kuo A."/>
            <person name="Nagy L.G."/>
            <person name="Floudas D."/>
            <person name="Copeland A."/>
            <person name="Barry K.W."/>
            <person name="Cichocki N."/>
            <person name="Veneault-Fourrey C."/>
            <person name="LaButti K."/>
            <person name="Lindquist E.A."/>
            <person name="Lipzen A."/>
            <person name="Lundell T."/>
            <person name="Morin E."/>
            <person name="Murat C."/>
            <person name="Riley R."/>
            <person name="Ohm R."/>
            <person name="Sun H."/>
            <person name="Tunlid A."/>
            <person name="Henrissat B."/>
            <person name="Grigoriev I.V."/>
            <person name="Hibbett D.S."/>
            <person name="Martin F."/>
        </authorList>
    </citation>
    <scope>NUCLEOTIDE SEQUENCE [LARGE SCALE GENOMIC DNA]</scope>
    <source>
        <strain evidence="2">Ve08.2h10</strain>
    </source>
</reference>
<accession>A0A0D0BT40</accession>
<dbReference type="AlphaFoldDB" id="A0A0D0BT40"/>
<proteinExistence type="predicted"/>
<dbReference type="InParanoid" id="A0A0D0BT40"/>
<evidence type="ECO:0000313" key="2">
    <source>
        <dbReference type="Proteomes" id="UP000054538"/>
    </source>
</evidence>